<evidence type="ECO:0000256" key="1">
    <source>
        <dbReference type="ARBA" id="ARBA00000086"/>
    </source>
</evidence>
<dbReference type="SMART" id="SM00478">
    <property type="entry name" value="ENDO3c"/>
    <property type="match status" value="1"/>
</dbReference>
<dbReference type="InterPro" id="IPR011257">
    <property type="entry name" value="DNA_glycosylase"/>
</dbReference>
<dbReference type="InterPro" id="IPR037046">
    <property type="entry name" value="AlkA_N_sf"/>
</dbReference>
<dbReference type="Gene3D" id="1.10.1670.10">
    <property type="entry name" value="Helix-hairpin-Helix base-excision DNA repair enzymes (C-terminal)"/>
    <property type="match status" value="1"/>
</dbReference>
<evidence type="ECO:0000256" key="2">
    <source>
        <dbReference type="ARBA" id="ARBA00001947"/>
    </source>
</evidence>
<dbReference type="EMBL" id="JBHRYR010000002">
    <property type="protein sequence ID" value="MFC3851317.1"/>
    <property type="molecule type" value="Genomic_DNA"/>
</dbReference>
<name>A0ABV7ZVV4_9GAMM</name>
<keyword evidence="7" id="KW-0010">Activator</keyword>
<evidence type="ECO:0000256" key="8">
    <source>
        <dbReference type="ARBA" id="ARBA00023163"/>
    </source>
</evidence>
<dbReference type="RefSeq" id="WP_380692454.1">
    <property type="nucleotide sequence ID" value="NZ_JBHRYR010000002.1"/>
</dbReference>
<dbReference type="InterPro" id="IPR009057">
    <property type="entry name" value="Homeodomain-like_sf"/>
</dbReference>
<dbReference type="Gene3D" id="1.10.340.30">
    <property type="entry name" value="Hypothetical protein, domain 2"/>
    <property type="match status" value="1"/>
</dbReference>
<keyword evidence="6" id="KW-0805">Transcription regulation</keyword>
<dbReference type="SUPFAM" id="SSF48150">
    <property type="entry name" value="DNA-glycosylase"/>
    <property type="match status" value="1"/>
</dbReference>
<comment type="caution">
    <text evidence="11">The sequence shown here is derived from an EMBL/GenBank/DDBJ whole genome shotgun (WGS) entry which is preliminary data.</text>
</comment>
<dbReference type="InterPro" id="IPR018060">
    <property type="entry name" value="HTH_AraC"/>
</dbReference>
<dbReference type="Gene3D" id="1.10.10.60">
    <property type="entry name" value="Homeodomain-like"/>
    <property type="match status" value="1"/>
</dbReference>
<organism evidence="11 12">
    <name type="scientific">Saccharospirillum mangrovi</name>
    <dbReference type="NCBI Taxonomy" id="2161747"/>
    <lineage>
        <taxon>Bacteria</taxon>
        <taxon>Pseudomonadati</taxon>
        <taxon>Pseudomonadota</taxon>
        <taxon>Gammaproteobacteria</taxon>
        <taxon>Oceanospirillales</taxon>
        <taxon>Saccharospirillaceae</taxon>
        <taxon>Saccharospirillum</taxon>
    </lineage>
</organism>
<dbReference type="SUPFAM" id="SSF57884">
    <property type="entry name" value="Ada DNA repair protein, N-terminal domain (N-Ada 10)"/>
    <property type="match status" value="1"/>
</dbReference>
<dbReference type="Gene3D" id="3.40.10.10">
    <property type="entry name" value="DNA Methylphosphotriester Repair Domain"/>
    <property type="match status" value="1"/>
</dbReference>
<dbReference type="InterPro" id="IPR010316">
    <property type="entry name" value="AlkA_N"/>
</dbReference>
<keyword evidence="5" id="KW-0227">DNA damage</keyword>
<dbReference type="InterPro" id="IPR003265">
    <property type="entry name" value="HhH-GPD_domain"/>
</dbReference>
<evidence type="ECO:0000313" key="11">
    <source>
        <dbReference type="EMBL" id="MFC3851317.1"/>
    </source>
</evidence>
<evidence type="ECO:0000256" key="9">
    <source>
        <dbReference type="ARBA" id="ARBA00023204"/>
    </source>
</evidence>
<dbReference type="InterPro" id="IPR023170">
    <property type="entry name" value="HhH_base_excis_C"/>
</dbReference>
<keyword evidence="4" id="KW-0489">Methyltransferase</keyword>
<sequence length="471" mass="52725">MTKINSIELQAIQDWQRARLARDARFDGVFFVAVKTTGIFCRPICPAVPPKEHNVEYFTHAVQAYGAGYRPCLRCRPDSAPGSWAWRGTDTTFQRALALIDGGALQGGDMPALAERLGISDRYLRRLFQTRLGMSPKAYSLFGQVMFAKKLLHETALPMIDVAGAAGFQSLRRFNDACQKHLKMTPSAIRRQGEPSSDVRLTLAYRPPLNWQHMLAFWRARAVEGLEWVTEDAYGRTFTLPATDYAHAAKGWFEFSPIAGKHGLAMRVEVHPPSALRALVHRVRQLLDLDADVIAIEQHLTDATGAADWLTPGLRIPGIWSPFEAGVRAILGQQVSVAAARTHVTRLVEALGEPVEARHVQRYFPAPEVIASNPLDMLKMPTARRDTVRRFAAWYAEHGTTSKVEDWLTLKGIGRWTVDYARMRALGDPDVWLGTDLGVKKALATRADTTFDADRLAPWRSYATFHLWSKL</sequence>
<evidence type="ECO:0000256" key="4">
    <source>
        <dbReference type="ARBA" id="ARBA00022603"/>
    </source>
</evidence>
<dbReference type="Pfam" id="PF12833">
    <property type="entry name" value="HTH_18"/>
    <property type="match status" value="1"/>
</dbReference>
<evidence type="ECO:0000256" key="3">
    <source>
        <dbReference type="ARBA" id="ARBA00012000"/>
    </source>
</evidence>
<accession>A0ABV7ZVV4</accession>
<keyword evidence="12" id="KW-1185">Reference proteome</keyword>
<evidence type="ECO:0000313" key="12">
    <source>
        <dbReference type="Proteomes" id="UP001595617"/>
    </source>
</evidence>
<evidence type="ECO:0000256" key="5">
    <source>
        <dbReference type="ARBA" id="ARBA00022763"/>
    </source>
</evidence>
<feature type="domain" description="HTH araC/xylS-type" evidence="10">
    <location>
        <begin position="94"/>
        <end position="192"/>
    </location>
</feature>
<comment type="cofactor">
    <cofactor evidence="2">
        <name>Zn(2+)</name>
        <dbReference type="ChEBI" id="CHEBI:29105"/>
    </cofactor>
</comment>
<dbReference type="Gene3D" id="3.30.310.20">
    <property type="entry name" value="DNA-3-methyladenine glycosylase AlkA, N-terminal domain"/>
    <property type="match status" value="1"/>
</dbReference>
<dbReference type="InterPro" id="IPR035451">
    <property type="entry name" value="Ada-like_dom_sf"/>
</dbReference>
<dbReference type="InterPro" id="IPR004026">
    <property type="entry name" value="Ada_DNA_repair_Zn-bd"/>
</dbReference>
<reference evidence="12" key="1">
    <citation type="journal article" date="2019" name="Int. J. Syst. Evol. Microbiol.">
        <title>The Global Catalogue of Microorganisms (GCM) 10K type strain sequencing project: providing services to taxonomists for standard genome sequencing and annotation.</title>
        <authorList>
            <consortium name="The Broad Institute Genomics Platform"/>
            <consortium name="The Broad Institute Genome Sequencing Center for Infectious Disease"/>
            <person name="Wu L."/>
            <person name="Ma J."/>
        </authorList>
    </citation>
    <scope>NUCLEOTIDE SEQUENCE [LARGE SCALE GENOMIC DNA]</scope>
    <source>
        <strain evidence="12">IBRC 10765</strain>
    </source>
</reference>
<dbReference type="Proteomes" id="UP001595617">
    <property type="component" value="Unassembled WGS sequence"/>
</dbReference>
<dbReference type="PROSITE" id="PS01124">
    <property type="entry name" value="HTH_ARAC_FAMILY_2"/>
    <property type="match status" value="1"/>
</dbReference>
<dbReference type="SUPFAM" id="SSF55945">
    <property type="entry name" value="TATA-box binding protein-like"/>
    <property type="match status" value="1"/>
</dbReference>
<comment type="catalytic activity">
    <reaction evidence="1">
        <text>Hydrolysis of alkylated DNA, releasing 3-methyladenine, 3-methylguanine, 7-methylguanine and 7-methyladenine.</text>
        <dbReference type="EC" id="3.2.2.21"/>
    </reaction>
</comment>
<dbReference type="PANTHER" id="PTHR43003:SF13">
    <property type="entry name" value="DNA-3-METHYLADENINE GLYCOSYLASE 2"/>
    <property type="match status" value="1"/>
</dbReference>
<dbReference type="Pfam" id="PF06029">
    <property type="entry name" value="AlkA_N"/>
    <property type="match status" value="1"/>
</dbReference>
<dbReference type="EC" id="3.2.2.21" evidence="3"/>
<dbReference type="SMART" id="SM00342">
    <property type="entry name" value="HTH_ARAC"/>
    <property type="match status" value="1"/>
</dbReference>
<proteinExistence type="predicted"/>
<keyword evidence="8" id="KW-0804">Transcription</keyword>
<dbReference type="PANTHER" id="PTHR43003">
    <property type="entry name" value="DNA-3-METHYLADENINE GLYCOSYLASE"/>
    <property type="match status" value="1"/>
</dbReference>
<dbReference type="InterPro" id="IPR051912">
    <property type="entry name" value="Alkylbase_DNA_Glycosylase/TA"/>
</dbReference>
<evidence type="ECO:0000259" key="10">
    <source>
        <dbReference type="PROSITE" id="PS01124"/>
    </source>
</evidence>
<protein>
    <recommendedName>
        <fullName evidence="3">DNA-3-methyladenine glycosylase II</fullName>
        <ecNumber evidence="3">3.2.2.21</ecNumber>
    </recommendedName>
</protein>
<dbReference type="SMART" id="SM01009">
    <property type="entry name" value="AlkA_N"/>
    <property type="match status" value="1"/>
</dbReference>
<dbReference type="Pfam" id="PF02805">
    <property type="entry name" value="Ada_Zn_binding"/>
    <property type="match status" value="1"/>
</dbReference>
<evidence type="ECO:0000256" key="7">
    <source>
        <dbReference type="ARBA" id="ARBA00023159"/>
    </source>
</evidence>
<keyword evidence="9" id="KW-0234">DNA repair</keyword>
<keyword evidence="4" id="KW-0808">Transferase</keyword>
<gene>
    <name evidence="11" type="ORF">ACFOOG_00615</name>
</gene>
<dbReference type="SUPFAM" id="SSF46689">
    <property type="entry name" value="Homeodomain-like"/>
    <property type="match status" value="2"/>
</dbReference>
<evidence type="ECO:0000256" key="6">
    <source>
        <dbReference type="ARBA" id="ARBA00023015"/>
    </source>
</evidence>